<dbReference type="PANTHER" id="PTHR11183">
    <property type="entry name" value="GLYCOGENIN SUBFAMILY MEMBER"/>
    <property type="match status" value="1"/>
</dbReference>
<protein>
    <recommendedName>
        <fullName evidence="3">Hexosyltransferase</fullName>
    </recommendedName>
</protein>
<evidence type="ECO:0000256" key="1">
    <source>
        <dbReference type="SAM" id="Phobius"/>
    </source>
</evidence>
<sequence length="480" mass="53448">MRSPTAGANKFRRRLRLCAWSTSFVAIVWGLLILRTAHKVSHQKAHITGSVLGTSIQSSIEKTPRLERRNRWAVAALLSTRPSSKSDGWKPRSVTAGNGTACQAGRSLCAVLVLGESLRRYGDIQADFVVMVDNDASPSFLRSLAAHGAVPIRMHFNGFPVFEQYILFRKLYVFALVQYERVLLLDIDGVITGSLRFLFESSMSCVKPIAPPSVTQKDTPCLPVDAASTCQGNQAEILAQQTSGTPILTAYFMVRPNTSTWESVGKELTLRCGRADIVCDRSTIYSLGWGGYTAPHNWATRAAAPNRSFKQGHSLSWADMGAGFSDQGFVEYFFALKRKTALLISKWSCAKRLHYLHFNVPPKPWNCPDHPTCAAATGATIYKWDSPVASRAWGGHHCARDWWWQYTLARPVLGAAAGNGEHSCLSTCLNQLDHAFLKRGEHSPASLYRDYIPGPRCAHLWPNFDRRRQLKFNNKKDGFR</sequence>
<organism evidence="2">
    <name type="scientific">Aureoumbra lagunensis</name>
    <dbReference type="NCBI Taxonomy" id="44058"/>
    <lineage>
        <taxon>Eukaryota</taxon>
        <taxon>Sar</taxon>
        <taxon>Stramenopiles</taxon>
        <taxon>Ochrophyta</taxon>
        <taxon>Pelagophyceae</taxon>
        <taxon>Pelagomonadales</taxon>
        <taxon>Aureoumbra</taxon>
    </lineage>
</organism>
<evidence type="ECO:0008006" key="3">
    <source>
        <dbReference type="Google" id="ProtNLM"/>
    </source>
</evidence>
<reference evidence="2" key="1">
    <citation type="submission" date="2021-01" db="EMBL/GenBank/DDBJ databases">
        <authorList>
            <person name="Corre E."/>
            <person name="Pelletier E."/>
            <person name="Niang G."/>
            <person name="Scheremetjew M."/>
            <person name="Finn R."/>
            <person name="Kale V."/>
            <person name="Holt S."/>
            <person name="Cochrane G."/>
            <person name="Meng A."/>
            <person name="Brown T."/>
            <person name="Cohen L."/>
        </authorList>
    </citation>
    <scope>NUCLEOTIDE SEQUENCE</scope>
    <source>
        <strain evidence="2">CCMP1510</strain>
    </source>
</reference>
<dbReference type="EMBL" id="HBIJ01000314">
    <property type="protein sequence ID" value="CAE0359527.1"/>
    <property type="molecule type" value="Transcribed_RNA"/>
</dbReference>
<keyword evidence="1" id="KW-0812">Transmembrane</keyword>
<dbReference type="AlphaFoldDB" id="A0A7S3JQB9"/>
<proteinExistence type="predicted"/>
<keyword evidence="1" id="KW-0472">Membrane</keyword>
<dbReference type="InterPro" id="IPR050587">
    <property type="entry name" value="GNT1/Glycosyltrans_8"/>
</dbReference>
<feature type="transmembrane region" description="Helical" evidence="1">
    <location>
        <begin position="17"/>
        <end position="34"/>
    </location>
</feature>
<dbReference type="Gene3D" id="3.90.550.10">
    <property type="entry name" value="Spore Coat Polysaccharide Biosynthesis Protein SpsA, Chain A"/>
    <property type="match status" value="1"/>
</dbReference>
<name>A0A7S3JQB9_9STRA</name>
<keyword evidence="1" id="KW-1133">Transmembrane helix</keyword>
<accession>A0A7S3JQB9</accession>
<dbReference type="InterPro" id="IPR029044">
    <property type="entry name" value="Nucleotide-diphossugar_trans"/>
</dbReference>
<evidence type="ECO:0000313" key="2">
    <source>
        <dbReference type="EMBL" id="CAE0359527.1"/>
    </source>
</evidence>
<dbReference type="SUPFAM" id="SSF53448">
    <property type="entry name" value="Nucleotide-diphospho-sugar transferases"/>
    <property type="match status" value="1"/>
</dbReference>
<gene>
    <name evidence="2" type="ORF">ALAG00032_LOCUS255</name>
</gene>